<feature type="compositionally biased region" description="Basic and acidic residues" evidence="4">
    <location>
        <begin position="80"/>
        <end position="98"/>
    </location>
</feature>
<dbReference type="Gene3D" id="1.10.30.10">
    <property type="entry name" value="High mobility group box domain"/>
    <property type="match status" value="1"/>
</dbReference>
<evidence type="ECO:0000313" key="6">
    <source>
        <dbReference type="EMBL" id="ESK90738.1"/>
    </source>
</evidence>
<dbReference type="Proteomes" id="UP000017559">
    <property type="component" value="Unassembled WGS sequence"/>
</dbReference>
<keyword evidence="1 3" id="KW-0238">DNA-binding</keyword>
<keyword evidence="2" id="KW-0804">Transcription</keyword>
<organism evidence="6 7">
    <name type="scientific">Moniliophthora roreri (strain MCA 2997)</name>
    <name type="common">Cocoa frosty pod rot fungus</name>
    <name type="synonym">Crinipellis roreri</name>
    <dbReference type="NCBI Taxonomy" id="1381753"/>
    <lineage>
        <taxon>Eukaryota</taxon>
        <taxon>Fungi</taxon>
        <taxon>Dikarya</taxon>
        <taxon>Basidiomycota</taxon>
        <taxon>Agaricomycotina</taxon>
        <taxon>Agaricomycetes</taxon>
        <taxon>Agaricomycetidae</taxon>
        <taxon>Agaricales</taxon>
        <taxon>Marasmiineae</taxon>
        <taxon>Marasmiaceae</taxon>
        <taxon>Moniliophthora</taxon>
    </lineage>
</organism>
<dbReference type="GO" id="GO:0005634">
    <property type="term" value="C:nucleus"/>
    <property type="evidence" value="ECO:0007669"/>
    <property type="project" value="UniProtKB-UniRule"/>
</dbReference>
<dbReference type="EMBL" id="AWSO01000412">
    <property type="protein sequence ID" value="ESK90738.1"/>
    <property type="molecule type" value="Genomic_DNA"/>
</dbReference>
<feature type="region of interest" description="Disordered" evidence="4">
    <location>
        <begin position="54"/>
        <end position="137"/>
    </location>
</feature>
<dbReference type="GO" id="GO:0001228">
    <property type="term" value="F:DNA-binding transcription activator activity, RNA polymerase II-specific"/>
    <property type="evidence" value="ECO:0007669"/>
    <property type="project" value="TreeGrafter"/>
</dbReference>
<dbReference type="KEGG" id="mrr:Moror_4096"/>
<evidence type="ECO:0000313" key="7">
    <source>
        <dbReference type="Proteomes" id="UP000017559"/>
    </source>
</evidence>
<feature type="compositionally biased region" description="Polar residues" evidence="4">
    <location>
        <begin position="339"/>
        <end position="350"/>
    </location>
</feature>
<sequence length="360" mass="39725">MLTLPKKVKRPPNSFMIFRAEKSRELKDQHGIESQGMVSGLAARMWAQIDPQTKAEYEAKAEVKKAEHFRANPGYVYRPMSKEEKEAQKKKAAKERPQNRRRRRKDTHPYPPSQCTRSSAASTSSSSSTPNSPSSLSVQTTIPAAAVNLNPYFPDITSYLEASQASQNQHSLHNPYYNIQTGRPAPRGFSGDQQDISTARIAREPTHENPIQEYASVNIPPIEGPRTPEFDASLANTARNGVEPPSMFDYSNIDPALLSLDEPSNSTPGDSNANSHLETPPDLCWDDFLTDTGLHALQGDHEARPSSVESGYEVYPPATVENTRLPPVDVPLVLDAPDGTTSTRPIFNKQSDQRAFGPST</sequence>
<dbReference type="InterPro" id="IPR036910">
    <property type="entry name" value="HMG_box_dom_sf"/>
</dbReference>
<dbReference type="Pfam" id="PF00505">
    <property type="entry name" value="HMG_box"/>
    <property type="match status" value="1"/>
</dbReference>
<dbReference type="CDD" id="cd01389">
    <property type="entry name" value="HMG-box_ROX1-like"/>
    <property type="match status" value="1"/>
</dbReference>
<accession>V2WV70</accession>
<keyword evidence="3" id="KW-0539">Nucleus</keyword>
<evidence type="ECO:0000256" key="1">
    <source>
        <dbReference type="ARBA" id="ARBA00023125"/>
    </source>
</evidence>
<protein>
    <submittedName>
        <fullName evidence="6">Mating type protein</fullName>
    </submittedName>
</protein>
<proteinExistence type="predicted"/>
<name>V2WV70_MONRO</name>
<evidence type="ECO:0000256" key="2">
    <source>
        <dbReference type="ARBA" id="ARBA00023163"/>
    </source>
</evidence>
<feature type="region of interest" description="Disordered" evidence="4">
    <location>
        <begin position="300"/>
        <end position="360"/>
    </location>
</feature>
<dbReference type="InterPro" id="IPR009071">
    <property type="entry name" value="HMG_box_dom"/>
</dbReference>
<gene>
    <name evidence="6" type="ORF">Moror_4096</name>
</gene>
<feature type="DNA-binding region" description="HMG box" evidence="3">
    <location>
        <begin position="8"/>
        <end position="76"/>
    </location>
</feature>
<feature type="region of interest" description="Disordered" evidence="4">
    <location>
        <begin position="257"/>
        <end position="279"/>
    </location>
</feature>
<evidence type="ECO:0000256" key="3">
    <source>
        <dbReference type="PROSITE-ProRule" id="PRU00267"/>
    </source>
</evidence>
<evidence type="ECO:0000256" key="4">
    <source>
        <dbReference type="SAM" id="MobiDB-lite"/>
    </source>
</evidence>
<dbReference type="SMART" id="SM00398">
    <property type="entry name" value="HMG"/>
    <property type="match status" value="1"/>
</dbReference>
<feature type="domain" description="HMG box" evidence="5">
    <location>
        <begin position="8"/>
        <end position="76"/>
    </location>
</feature>
<feature type="compositionally biased region" description="Low complexity" evidence="4">
    <location>
        <begin position="118"/>
        <end position="137"/>
    </location>
</feature>
<dbReference type="PANTHER" id="PTHR10270:SF161">
    <property type="entry name" value="SEX-DETERMINING REGION Y PROTEIN"/>
    <property type="match status" value="1"/>
</dbReference>
<reference evidence="6 7" key="1">
    <citation type="journal article" date="2014" name="BMC Genomics">
        <title>Genome and secretome analysis of the hemibiotrophic fungal pathogen, Moniliophthora roreri, which causes frosty pod rot disease of cacao: mechanisms of the biotrophic and necrotrophic phases.</title>
        <authorList>
            <person name="Meinhardt L.W."/>
            <person name="Costa G.G.L."/>
            <person name="Thomazella D.P.T."/>
            <person name="Teixeira P.J.P.L."/>
            <person name="Carazzolle M.F."/>
            <person name="Schuster S.C."/>
            <person name="Carlson J.E."/>
            <person name="Guiltinan M.J."/>
            <person name="Mieczkowski P."/>
            <person name="Farmer A."/>
            <person name="Ramaraj T."/>
            <person name="Crozier J."/>
            <person name="Davis R.E."/>
            <person name="Shao J."/>
            <person name="Melnick R.L."/>
            <person name="Pereira G.A.G."/>
            <person name="Bailey B.A."/>
        </authorList>
    </citation>
    <scope>NUCLEOTIDE SEQUENCE [LARGE SCALE GENOMIC DNA]</scope>
    <source>
        <strain evidence="6 7">MCA 2997</strain>
    </source>
</reference>
<evidence type="ECO:0000259" key="5">
    <source>
        <dbReference type="PROSITE" id="PS50118"/>
    </source>
</evidence>
<feature type="compositionally biased region" description="Low complexity" evidence="4">
    <location>
        <begin position="325"/>
        <end position="338"/>
    </location>
</feature>
<feature type="compositionally biased region" description="Basic and acidic residues" evidence="4">
    <location>
        <begin position="54"/>
        <end position="70"/>
    </location>
</feature>
<dbReference type="PANTHER" id="PTHR10270">
    <property type="entry name" value="SOX TRANSCRIPTION FACTOR"/>
    <property type="match status" value="1"/>
</dbReference>
<dbReference type="HOGENOM" id="CLU_769633_0_0_1"/>
<dbReference type="OrthoDB" id="6247875at2759"/>
<feature type="compositionally biased region" description="Polar residues" evidence="4">
    <location>
        <begin position="262"/>
        <end position="277"/>
    </location>
</feature>
<comment type="caution">
    <text evidence="6">The sequence shown here is derived from an EMBL/GenBank/DDBJ whole genome shotgun (WGS) entry which is preliminary data.</text>
</comment>
<dbReference type="PROSITE" id="PS50118">
    <property type="entry name" value="HMG_BOX_2"/>
    <property type="match status" value="1"/>
</dbReference>
<dbReference type="AlphaFoldDB" id="V2WV70"/>
<dbReference type="SUPFAM" id="SSF47095">
    <property type="entry name" value="HMG-box"/>
    <property type="match status" value="1"/>
</dbReference>
<dbReference type="GO" id="GO:0030154">
    <property type="term" value="P:cell differentiation"/>
    <property type="evidence" value="ECO:0007669"/>
    <property type="project" value="TreeGrafter"/>
</dbReference>
<keyword evidence="7" id="KW-1185">Reference proteome</keyword>
<dbReference type="InterPro" id="IPR050140">
    <property type="entry name" value="SRY-related_HMG-box_TF-like"/>
</dbReference>
<dbReference type="GO" id="GO:0000978">
    <property type="term" value="F:RNA polymerase II cis-regulatory region sequence-specific DNA binding"/>
    <property type="evidence" value="ECO:0007669"/>
    <property type="project" value="TreeGrafter"/>
</dbReference>